<protein>
    <submittedName>
        <fullName evidence="6">Uncharacterized protein</fullName>
    </submittedName>
</protein>
<evidence type="ECO:0000313" key="7">
    <source>
        <dbReference type="EMBL" id="ETK11479.1"/>
    </source>
</evidence>
<dbReference type="GO" id="GO:0003886">
    <property type="term" value="F:DNA (cytosine-5-)-methyltransferase activity"/>
    <property type="evidence" value="ECO:0007669"/>
    <property type="project" value="UniProtKB-EC"/>
</dbReference>
<evidence type="ECO:0000256" key="1">
    <source>
        <dbReference type="ARBA" id="ARBA00022603"/>
    </source>
</evidence>
<dbReference type="GO" id="GO:0032259">
    <property type="term" value="P:methylation"/>
    <property type="evidence" value="ECO:0007669"/>
    <property type="project" value="UniProtKB-KW"/>
</dbReference>
<evidence type="ECO:0000256" key="4">
    <source>
        <dbReference type="ARBA" id="ARBA00047422"/>
    </source>
</evidence>
<accession>W2CY62</accession>
<name>W2CY62_9BACT</name>
<evidence type="ECO:0000256" key="3">
    <source>
        <dbReference type="ARBA" id="ARBA00022747"/>
    </source>
</evidence>
<dbReference type="GO" id="GO:0009307">
    <property type="term" value="P:DNA restriction-modification system"/>
    <property type="evidence" value="ECO:0007669"/>
    <property type="project" value="UniProtKB-KW"/>
</dbReference>
<dbReference type="Gene3D" id="3.40.50.150">
    <property type="entry name" value="Vaccinia Virus protein VP39"/>
    <property type="match status" value="1"/>
</dbReference>
<comment type="caution">
    <text evidence="6">The sequence shown here is derived from an EMBL/GenBank/DDBJ whole genome shotgun (WGS) entry which is preliminary data.</text>
</comment>
<evidence type="ECO:0000256" key="2">
    <source>
        <dbReference type="ARBA" id="ARBA00022679"/>
    </source>
</evidence>
<keyword evidence="2" id="KW-0808">Transferase</keyword>
<dbReference type="EMBL" id="AYYF01001549">
    <property type="protein sequence ID" value="ETK11479.1"/>
    <property type="molecule type" value="Genomic_DNA"/>
</dbReference>
<proteinExistence type="predicted"/>
<keyword evidence="1" id="KW-0489">Methyltransferase</keyword>
<feature type="region of interest" description="Disordered" evidence="5">
    <location>
        <begin position="209"/>
        <end position="237"/>
    </location>
</feature>
<gene>
    <name evidence="7" type="ORF">T235_15215</name>
    <name evidence="6" type="ORF">T235_15280</name>
</gene>
<dbReference type="InterPro" id="IPR029063">
    <property type="entry name" value="SAM-dependent_MTases_sf"/>
</dbReference>
<evidence type="ECO:0000313" key="8">
    <source>
        <dbReference type="Proteomes" id="UP000034980"/>
    </source>
</evidence>
<reference evidence="6 8" key="1">
    <citation type="submission" date="2013-11" db="EMBL/GenBank/DDBJ databases">
        <title>Single cell genomics of uncultured Tannerella BU063 (oral taxon 286).</title>
        <authorList>
            <person name="Beall C.J."/>
            <person name="Campbell A.G."/>
            <person name="Griffen A.L."/>
            <person name="Podar M."/>
            <person name="Leys E.J."/>
        </authorList>
    </citation>
    <scope>NUCLEOTIDE SEQUENCE [LARGE SCALE GENOMIC DNA]</scope>
    <source>
        <strain evidence="6">Cell 8/11</strain>
    </source>
</reference>
<dbReference type="AlphaFoldDB" id="W2CY62"/>
<dbReference type="EMBL" id="AYYF01001550">
    <property type="protein sequence ID" value="ETK11466.1"/>
    <property type="molecule type" value="Genomic_DNA"/>
</dbReference>
<comment type="catalytic activity">
    <reaction evidence="4">
        <text>a 2'-deoxycytidine in DNA + S-adenosyl-L-methionine = a 5-methyl-2'-deoxycytidine in DNA + S-adenosyl-L-homocysteine + H(+)</text>
        <dbReference type="Rhea" id="RHEA:13681"/>
        <dbReference type="Rhea" id="RHEA-COMP:11369"/>
        <dbReference type="Rhea" id="RHEA-COMP:11370"/>
        <dbReference type="ChEBI" id="CHEBI:15378"/>
        <dbReference type="ChEBI" id="CHEBI:57856"/>
        <dbReference type="ChEBI" id="CHEBI:59789"/>
        <dbReference type="ChEBI" id="CHEBI:85452"/>
        <dbReference type="ChEBI" id="CHEBI:85454"/>
        <dbReference type="EC" id="2.1.1.37"/>
    </reaction>
</comment>
<organism evidence="6 8">
    <name type="scientific">Tannerella sp. oral taxon BU063 isolate Cell 8/11</name>
    <dbReference type="NCBI Taxonomy" id="1411915"/>
    <lineage>
        <taxon>Bacteria</taxon>
        <taxon>Pseudomonadati</taxon>
        <taxon>Bacteroidota</taxon>
        <taxon>Bacteroidia</taxon>
        <taxon>Bacteroidales</taxon>
        <taxon>Tannerellaceae</taxon>
        <taxon>Tannerella</taxon>
    </lineage>
</organism>
<dbReference type="InterPro" id="IPR001525">
    <property type="entry name" value="C5_MeTfrase"/>
</dbReference>
<dbReference type="Proteomes" id="UP000034980">
    <property type="component" value="Unassembled WGS sequence"/>
</dbReference>
<evidence type="ECO:0000313" key="6">
    <source>
        <dbReference type="EMBL" id="ETK11466.1"/>
    </source>
</evidence>
<evidence type="ECO:0000256" key="5">
    <source>
        <dbReference type="SAM" id="MobiDB-lite"/>
    </source>
</evidence>
<sequence length="279" mass="30054">MAAGMIHIGAAAAAGEVWPGTRGSDFETVVSCEIGAFGSDVLASLFPAAYHHKDIRTLTKTIIDERLIPRFGADYGRRTILTGGAAIGLVPGRLRRRPQAPRYLWPEMLRIIGDVRPRWVIGENVAGILSMVQPPHVATLESEPDLFGAGNELQTKCGQYTVHRICKDFEAIGYTIRPVVIPACAVGAPHRRDRVWFLASDAAADGEHWRAHDNPASAPASNATSEPRGRGAECEQQGVCGRRRSLAGYMNLAGVFCLKGRDTGTRQTSPAPAGAPPRR</sequence>
<dbReference type="Pfam" id="PF00145">
    <property type="entry name" value="DNA_methylase"/>
    <property type="match status" value="1"/>
</dbReference>
<dbReference type="SUPFAM" id="SSF53335">
    <property type="entry name" value="S-adenosyl-L-methionine-dependent methyltransferases"/>
    <property type="match status" value="1"/>
</dbReference>
<feature type="compositionally biased region" description="Low complexity" evidence="5">
    <location>
        <begin position="214"/>
        <end position="223"/>
    </location>
</feature>
<keyword evidence="3" id="KW-0680">Restriction system</keyword>